<protein>
    <submittedName>
        <fullName evidence="2">Uncharacterized protein</fullName>
    </submittedName>
</protein>
<organism evidence="2 3">
    <name type="scientific">Colocasia esculenta</name>
    <name type="common">Wild taro</name>
    <name type="synonym">Arum esculentum</name>
    <dbReference type="NCBI Taxonomy" id="4460"/>
    <lineage>
        <taxon>Eukaryota</taxon>
        <taxon>Viridiplantae</taxon>
        <taxon>Streptophyta</taxon>
        <taxon>Embryophyta</taxon>
        <taxon>Tracheophyta</taxon>
        <taxon>Spermatophyta</taxon>
        <taxon>Magnoliopsida</taxon>
        <taxon>Liliopsida</taxon>
        <taxon>Araceae</taxon>
        <taxon>Aroideae</taxon>
        <taxon>Colocasieae</taxon>
        <taxon>Colocasia</taxon>
    </lineage>
</organism>
<feature type="non-terminal residue" evidence="2">
    <location>
        <position position="468"/>
    </location>
</feature>
<accession>A0A843VYV0</accession>
<evidence type="ECO:0000256" key="1">
    <source>
        <dbReference type="SAM" id="MobiDB-lite"/>
    </source>
</evidence>
<dbReference type="EMBL" id="NMUH01002371">
    <property type="protein sequence ID" value="MQL99567.1"/>
    <property type="molecule type" value="Genomic_DNA"/>
</dbReference>
<proteinExistence type="predicted"/>
<evidence type="ECO:0000313" key="3">
    <source>
        <dbReference type="Proteomes" id="UP000652761"/>
    </source>
</evidence>
<reference evidence="2" key="1">
    <citation type="submission" date="2017-07" db="EMBL/GenBank/DDBJ databases">
        <title>Taro Niue Genome Assembly and Annotation.</title>
        <authorList>
            <person name="Atibalentja N."/>
            <person name="Keating K."/>
            <person name="Fields C.J."/>
        </authorList>
    </citation>
    <scope>NUCLEOTIDE SEQUENCE</scope>
    <source>
        <strain evidence="2">Niue_2</strain>
        <tissue evidence="2">Leaf</tissue>
    </source>
</reference>
<sequence length="468" mass="51483">GGPLASLSEAVIHNLFDHPSLGYDIFSCGGLGVYAPARLLDRIDGIIVGRGCLRVDIGQIALLVSSPSILVCRRHLATWRICPCLLPPLHQEVGHFGLPALYEIIFGVIRHGLEGSFGWWHEEHFSLFSVRQKLLIPEVEARDLVFFPSFEVSLDLARGWPLIILELRLEDLPLVRGSSLTALLTLERSSGKIPGVPDDSLALLAGFIYPDHASGDAGWPSHVLSRGVAGVTFLGSSAGWPALPCLIWRASYLVTHICLILRGYWGAELNACPSRAPFGESYFSCRIPWRGANLLEVATVETLLSHGRIGSPPSSLMRTSPTSTVLPELETIARGLLPLRPWRCPHFLGTATQETWDPSPKFSREIPALKMASGFPIKVKVQGEHVSVQSTKHGKIRQHKVLGPSIKHKYKEQARGRTPRLAKAPSNQAELREVGQNSETERKNSNTWARWPCVERRAVGVIVIDIPS</sequence>
<keyword evidence="3" id="KW-1185">Reference proteome</keyword>
<feature type="region of interest" description="Disordered" evidence="1">
    <location>
        <begin position="414"/>
        <end position="445"/>
    </location>
</feature>
<comment type="caution">
    <text evidence="2">The sequence shown here is derived from an EMBL/GenBank/DDBJ whole genome shotgun (WGS) entry which is preliminary data.</text>
</comment>
<evidence type="ECO:0000313" key="2">
    <source>
        <dbReference type="EMBL" id="MQL99567.1"/>
    </source>
</evidence>
<name>A0A843VYV0_COLES</name>
<dbReference type="AlphaFoldDB" id="A0A843VYV0"/>
<gene>
    <name evidence="2" type="ORF">Taro_032292</name>
</gene>
<feature type="non-terminal residue" evidence="2">
    <location>
        <position position="1"/>
    </location>
</feature>
<dbReference type="Proteomes" id="UP000652761">
    <property type="component" value="Unassembled WGS sequence"/>
</dbReference>